<sequence>MANFKKSDLKLTYSWTAAAENDNAKITGIPDSTFLDRHEGYEVLPFLNRYLTSKNWTSQSTLNKLEDALHDKLPSSTRSHANVKKWLDDNFKL</sequence>
<gene>
    <name evidence="1" type="ORF">FLP_10240</name>
</gene>
<reference evidence="2" key="1">
    <citation type="submission" date="2016-03" db="EMBL/GenBank/DDBJ databases">
        <title>Draft genome sequence of Paenibacillus glacialis DSM 22343.</title>
        <authorList>
            <person name="Shin S.-K."/>
            <person name="Yi H."/>
        </authorList>
    </citation>
    <scope>NUCLEOTIDE SEQUENCE [LARGE SCALE GENOMIC DNA]</scope>
    <source>
        <strain evidence="2">CCUG 60099</strain>
    </source>
</reference>
<comment type="caution">
    <text evidence="1">The sequence shown here is derived from an EMBL/GenBank/DDBJ whole genome shotgun (WGS) entry which is preliminary data.</text>
</comment>
<dbReference type="EMBL" id="LVEN01000022">
    <property type="protein sequence ID" value="OCB74778.1"/>
    <property type="molecule type" value="Genomic_DNA"/>
</dbReference>
<keyword evidence="2" id="KW-1185">Reference proteome</keyword>
<proteinExistence type="predicted"/>
<protein>
    <submittedName>
        <fullName evidence="1">Uncharacterized protein</fullName>
    </submittedName>
</protein>
<evidence type="ECO:0000313" key="2">
    <source>
        <dbReference type="Proteomes" id="UP000093343"/>
    </source>
</evidence>
<evidence type="ECO:0000313" key="1">
    <source>
        <dbReference type="EMBL" id="OCB74778.1"/>
    </source>
</evidence>
<dbReference type="RefSeq" id="WP_065449431.1">
    <property type="nucleotide sequence ID" value="NZ_LVEN01000022.1"/>
</dbReference>
<organism evidence="1 2">
    <name type="scientific">Flavobacterium piscis</name>
    <dbReference type="NCBI Taxonomy" id="1114874"/>
    <lineage>
        <taxon>Bacteria</taxon>
        <taxon>Pseudomonadati</taxon>
        <taxon>Bacteroidota</taxon>
        <taxon>Flavobacteriia</taxon>
        <taxon>Flavobacteriales</taxon>
        <taxon>Flavobacteriaceae</taxon>
        <taxon>Flavobacterium</taxon>
    </lineage>
</organism>
<name>A0ABX2XJN4_9FLAO</name>
<dbReference type="Proteomes" id="UP000093343">
    <property type="component" value="Unassembled WGS sequence"/>
</dbReference>
<accession>A0ABX2XJN4</accession>